<gene>
    <name evidence="1" type="ORF">AWY79_03790</name>
    <name evidence="2" type="ORF">EDC59_11813</name>
</gene>
<keyword evidence="3" id="KW-1185">Reference proteome</keyword>
<dbReference type="KEGG" id="dej:AWY79_03790"/>
<dbReference type="Proteomes" id="UP000055611">
    <property type="component" value="Chromosome"/>
</dbReference>
<dbReference type="Proteomes" id="UP000295506">
    <property type="component" value="Unassembled WGS sequence"/>
</dbReference>
<evidence type="ECO:0000313" key="4">
    <source>
        <dbReference type="Proteomes" id="UP000295506"/>
    </source>
</evidence>
<dbReference type="EMBL" id="SOBK01000018">
    <property type="protein sequence ID" value="TDT81994.1"/>
    <property type="molecule type" value="Genomic_DNA"/>
</dbReference>
<proteinExistence type="predicted"/>
<organism evidence="2 4">
    <name type="scientific">Pseudodesulfovibrio indicus</name>
    <dbReference type="NCBI Taxonomy" id="1716143"/>
    <lineage>
        <taxon>Bacteria</taxon>
        <taxon>Pseudomonadati</taxon>
        <taxon>Thermodesulfobacteriota</taxon>
        <taxon>Desulfovibrionia</taxon>
        <taxon>Desulfovibrionales</taxon>
        <taxon>Desulfovibrionaceae</taxon>
    </lineage>
</organism>
<dbReference type="RefSeq" id="WP_066800496.1">
    <property type="nucleotide sequence ID" value="NZ_CP014206.1"/>
</dbReference>
<evidence type="ECO:0000313" key="3">
    <source>
        <dbReference type="Proteomes" id="UP000055611"/>
    </source>
</evidence>
<protein>
    <submittedName>
        <fullName evidence="2">Uncharacterized protein</fullName>
    </submittedName>
</protein>
<reference evidence="2 4" key="2">
    <citation type="submission" date="2019-03" db="EMBL/GenBank/DDBJ databases">
        <title>Genomic Encyclopedia of Type Strains, Phase IV (KMG-IV): sequencing the most valuable type-strain genomes for metagenomic binning, comparative biology and taxonomic classification.</title>
        <authorList>
            <person name="Goeker M."/>
        </authorList>
    </citation>
    <scope>NUCLEOTIDE SEQUENCE [LARGE SCALE GENOMIC DNA]</scope>
    <source>
        <strain evidence="2 4">DSM 101483</strain>
    </source>
</reference>
<evidence type="ECO:0000313" key="1">
    <source>
        <dbReference type="EMBL" id="AMK10300.1"/>
    </source>
</evidence>
<sequence length="70" mass="7866">MTAMERQDLQDLLVRIDERVKAIQSAIREINDSRRCAAHHEKLRLLERLAWGGLAGVAALGGRVVFEALK</sequence>
<dbReference type="OrthoDB" id="5460177at2"/>
<reference evidence="1 3" key="1">
    <citation type="journal article" date="2016" name="Front. Microbiol.">
        <title>Genome Sequence of the Piezophilic, Mesophilic Sulfate-Reducing Bacterium Desulfovibrio indicus J2T.</title>
        <authorList>
            <person name="Cao J."/>
            <person name="Maignien L."/>
            <person name="Shao Z."/>
            <person name="Alain K."/>
            <person name="Jebbar M."/>
        </authorList>
    </citation>
    <scope>NUCLEOTIDE SEQUENCE [LARGE SCALE GENOMIC DNA]</scope>
    <source>
        <strain evidence="1 3">J2</strain>
    </source>
</reference>
<evidence type="ECO:0000313" key="2">
    <source>
        <dbReference type="EMBL" id="TDT81994.1"/>
    </source>
</evidence>
<name>A0A126QJV8_9BACT</name>
<dbReference type="EMBL" id="CP014206">
    <property type="protein sequence ID" value="AMK10300.1"/>
    <property type="molecule type" value="Genomic_DNA"/>
</dbReference>
<dbReference type="AlphaFoldDB" id="A0A126QJV8"/>
<accession>A0A126QJV8</accession>